<dbReference type="Proteomes" id="UP000009183">
    <property type="component" value="Chromosome 18"/>
</dbReference>
<dbReference type="InParanoid" id="D7SR90"/>
<dbReference type="STRING" id="29760.D7SR90"/>
<protein>
    <submittedName>
        <fullName evidence="1">Uncharacterized protein</fullName>
    </submittedName>
</protein>
<keyword evidence="2" id="KW-1185">Reference proteome</keyword>
<sequence length="95" mass="10424">MGSYKADSLLIVIHPTVQTAPVENVFTIGQLSDLFSYLEVVQTYGASPPQTASPNFITDRISRIRTADASEYSSTCVCVSNHKTSVSKKSERPRK</sequence>
<dbReference type="EMBL" id="FN594968">
    <property type="protein sequence ID" value="CBI18171.3"/>
    <property type="molecule type" value="Genomic_DNA"/>
</dbReference>
<dbReference type="AlphaFoldDB" id="D7SR90"/>
<dbReference type="HOGENOM" id="CLU_2377046_0_0_1"/>
<evidence type="ECO:0000313" key="2">
    <source>
        <dbReference type="Proteomes" id="UP000009183"/>
    </source>
</evidence>
<name>D7SR90_VITVI</name>
<organism evidence="1 2">
    <name type="scientific">Vitis vinifera</name>
    <name type="common">Grape</name>
    <dbReference type="NCBI Taxonomy" id="29760"/>
    <lineage>
        <taxon>Eukaryota</taxon>
        <taxon>Viridiplantae</taxon>
        <taxon>Streptophyta</taxon>
        <taxon>Embryophyta</taxon>
        <taxon>Tracheophyta</taxon>
        <taxon>Spermatophyta</taxon>
        <taxon>Magnoliopsida</taxon>
        <taxon>eudicotyledons</taxon>
        <taxon>Gunneridae</taxon>
        <taxon>Pentapetalae</taxon>
        <taxon>rosids</taxon>
        <taxon>Vitales</taxon>
        <taxon>Vitaceae</taxon>
        <taxon>Viteae</taxon>
        <taxon>Vitis</taxon>
    </lineage>
</organism>
<dbReference type="PaxDb" id="29760-VIT_18s0072g01070.t01"/>
<evidence type="ECO:0000313" key="1">
    <source>
        <dbReference type="EMBL" id="CBI18171.3"/>
    </source>
</evidence>
<proteinExistence type="predicted"/>
<reference evidence="2" key="1">
    <citation type="journal article" date="2007" name="Nature">
        <title>The grapevine genome sequence suggests ancestral hexaploidization in major angiosperm phyla.</title>
        <authorList>
            <consortium name="The French-Italian Public Consortium for Grapevine Genome Characterization."/>
            <person name="Jaillon O."/>
            <person name="Aury J.-M."/>
            <person name="Noel B."/>
            <person name="Policriti A."/>
            <person name="Clepet C."/>
            <person name="Casagrande A."/>
            <person name="Choisne N."/>
            <person name="Aubourg S."/>
            <person name="Vitulo N."/>
            <person name="Jubin C."/>
            <person name="Vezzi A."/>
            <person name="Legeai F."/>
            <person name="Hugueney P."/>
            <person name="Dasilva C."/>
            <person name="Horner D."/>
            <person name="Mica E."/>
            <person name="Jublot D."/>
            <person name="Poulain J."/>
            <person name="Bruyere C."/>
            <person name="Billault A."/>
            <person name="Segurens B."/>
            <person name="Gouyvenoux M."/>
            <person name="Ugarte E."/>
            <person name="Cattonaro F."/>
            <person name="Anthouard V."/>
            <person name="Vico V."/>
            <person name="Del Fabbro C."/>
            <person name="Alaux M."/>
            <person name="Di Gaspero G."/>
            <person name="Dumas V."/>
            <person name="Felice N."/>
            <person name="Paillard S."/>
            <person name="Juman I."/>
            <person name="Moroldo M."/>
            <person name="Scalabrin S."/>
            <person name="Canaguier A."/>
            <person name="Le Clainche I."/>
            <person name="Malacrida G."/>
            <person name="Durand E."/>
            <person name="Pesole G."/>
            <person name="Laucou V."/>
            <person name="Chatelet P."/>
            <person name="Merdinoglu D."/>
            <person name="Delledonne M."/>
            <person name="Pezzotti M."/>
            <person name="Lecharny A."/>
            <person name="Scarpelli C."/>
            <person name="Artiguenave F."/>
            <person name="Pe M.E."/>
            <person name="Valle G."/>
            <person name="Morgante M."/>
            <person name="Caboche M."/>
            <person name="Adam-Blondon A.-F."/>
            <person name="Weissenbach J."/>
            <person name="Quetier F."/>
            <person name="Wincker P."/>
        </authorList>
    </citation>
    <scope>NUCLEOTIDE SEQUENCE [LARGE SCALE GENOMIC DNA]</scope>
    <source>
        <strain evidence="2">cv. Pinot noir / PN40024</strain>
    </source>
</reference>
<accession>D7SR90</accession>
<gene>
    <name evidence="1" type="ordered locus">VIT_18s0072g01070</name>
</gene>